<keyword evidence="4" id="KW-1185">Reference proteome</keyword>
<evidence type="ECO:0000313" key="4">
    <source>
        <dbReference type="Proteomes" id="UP000315750"/>
    </source>
</evidence>
<evidence type="ECO:0000256" key="1">
    <source>
        <dbReference type="SAM" id="MobiDB-lite"/>
    </source>
</evidence>
<dbReference type="Proteomes" id="UP000315750">
    <property type="component" value="Chromosome"/>
</dbReference>
<feature type="transmembrane region" description="Helical" evidence="2">
    <location>
        <begin position="99"/>
        <end position="120"/>
    </location>
</feature>
<dbReference type="EMBL" id="CP036278">
    <property type="protein sequence ID" value="QDU54283.1"/>
    <property type="molecule type" value="Genomic_DNA"/>
</dbReference>
<dbReference type="OrthoDB" id="212532at2"/>
<keyword evidence="2" id="KW-0812">Transmembrane</keyword>
<keyword evidence="2" id="KW-1133">Transmembrane helix</keyword>
<keyword evidence="2" id="KW-0472">Membrane</keyword>
<organism evidence="3 4">
    <name type="scientific">Aeoliella mucimassa</name>
    <dbReference type="NCBI Taxonomy" id="2527972"/>
    <lineage>
        <taxon>Bacteria</taxon>
        <taxon>Pseudomonadati</taxon>
        <taxon>Planctomycetota</taxon>
        <taxon>Planctomycetia</taxon>
        <taxon>Pirellulales</taxon>
        <taxon>Lacipirellulaceae</taxon>
        <taxon>Aeoliella</taxon>
    </lineage>
</organism>
<sequence>MSSPQQSDEMLREELVAYLDGELSAADSESIELRISKDDFAREELQQFDRIWNALDELPRVEVGDGFTKTTIEMAAVEAQKELAAETAMLPVRKRNRRLKTIGMIAAAVVVGFAALGVLAPNQNLQLYNNLPVIMQLDAYSEAHDVDFLRLLHANCGDWLLKEWASEVDDDVVSLEQLTTASYRDRVTFVENLPADRRTELASQHQRYESLSSDKRAELASWHQTMASDPDAEVLQKTMLAYYAWLSRIPESDQFRLRALPADERVARVEQMHREAVQKDLSRLTPANAAALRKAMNRMAQDPKILRLQAEMQAAIPDLDQREEQFPPRLIEGLNRMKETSPQMAMRGVLWISAGAQPAKGVFPKFEAYSQAIEDGLMSALDDEAASRLRGFDEGHRRGLLTYWLWIASQDRPSKLDVATLEEYFSNGDLSDEDKAVLLAMPKEQMMTELQFRYYKEYFADEEQRDRMDEVFRSFGQRPWGRGPGGRYNGRGGPRGGDDRGPRGDDRGGPRGEDSDAMQNGDRGGPGGNERGGGPRNGGERGPRGEQGGPRGEMGPRGNQGGPPFGPRGPADEQPGPGPRPNDAPPAERNATDNKPAADLDAADNTPASPAAESSESPAGTSESTTE</sequence>
<dbReference type="AlphaFoldDB" id="A0A518AHS5"/>
<evidence type="ECO:0000256" key="2">
    <source>
        <dbReference type="SAM" id="Phobius"/>
    </source>
</evidence>
<feature type="compositionally biased region" description="Gly residues" evidence="1">
    <location>
        <begin position="522"/>
        <end position="537"/>
    </location>
</feature>
<dbReference type="KEGG" id="amuc:Pan181_04640"/>
<protein>
    <submittedName>
        <fullName evidence="3">Uncharacterized protein</fullName>
    </submittedName>
</protein>
<feature type="compositionally biased region" description="Basic and acidic residues" evidence="1">
    <location>
        <begin position="496"/>
        <end position="514"/>
    </location>
</feature>
<feature type="compositionally biased region" description="Gly residues" evidence="1">
    <location>
        <begin position="482"/>
        <end position="495"/>
    </location>
</feature>
<feature type="compositionally biased region" description="Low complexity" evidence="1">
    <location>
        <begin position="606"/>
        <end position="627"/>
    </location>
</feature>
<reference evidence="3 4" key="1">
    <citation type="submission" date="2019-02" db="EMBL/GenBank/DDBJ databases">
        <title>Deep-cultivation of Planctomycetes and their phenomic and genomic characterization uncovers novel biology.</title>
        <authorList>
            <person name="Wiegand S."/>
            <person name="Jogler M."/>
            <person name="Boedeker C."/>
            <person name="Pinto D."/>
            <person name="Vollmers J."/>
            <person name="Rivas-Marin E."/>
            <person name="Kohn T."/>
            <person name="Peeters S.H."/>
            <person name="Heuer A."/>
            <person name="Rast P."/>
            <person name="Oberbeckmann S."/>
            <person name="Bunk B."/>
            <person name="Jeske O."/>
            <person name="Meyerdierks A."/>
            <person name="Storesund J.E."/>
            <person name="Kallscheuer N."/>
            <person name="Luecker S."/>
            <person name="Lage O.M."/>
            <person name="Pohl T."/>
            <person name="Merkel B.J."/>
            <person name="Hornburger P."/>
            <person name="Mueller R.-W."/>
            <person name="Bruemmer F."/>
            <person name="Labrenz M."/>
            <person name="Spormann A.M."/>
            <person name="Op den Camp H."/>
            <person name="Overmann J."/>
            <person name="Amann R."/>
            <person name="Jetten M.S.M."/>
            <person name="Mascher T."/>
            <person name="Medema M.H."/>
            <person name="Devos D.P."/>
            <person name="Kaster A.-K."/>
            <person name="Ovreas L."/>
            <person name="Rohde M."/>
            <person name="Galperin M.Y."/>
            <person name="Jogler C."/>
        </authorList>
    </citation>
    <scope>NUCLEOTIDE SEQUENCE [LARGE SCALE GENOMIC DNA]</scope>
    <source>
        <strain evidence="3 4">Pan181</strain>
    </source>
</reference>
<accession>A0A518AHS5</accession>
<feature type="region of interest" description="Disordered" evidence="1">
    <location>
        <begin position="474"/>
        <end position="627"/>
    </location>
</feature>
<gene>
    <name evidence="3" type="ORF">Pan181_04640</name>
</gene>
<evidence type="ECO:0000313" key="3">
    <source>
        <dbReference type="EMBL" id="QDU54283.1"/>
    </source>
</evidence>
<dbReference type="RefSeq" id="WP_145245283.1">
    <property type="nucleotide sequence ID" value="NZ_CP036278.1"/>
</dbReference>
<name>A0A518AHS5_9BACT</name>
<proteinExistence type="predicted"/>